<comment type="caution">
    <text evidence="1">The sequence shown here is derived from an EMBL/GenBank/DDBJ whole genome shotgun (WGS) entry which is preliminary data.</text>
</comment>
<proteinExistence type="predicted"/>
<evidence type="ECO:0000313" key="2">
    <source>
        <dbReference type="Proteomes" id="UP000626109"/>
    </source>
</evidence>
<dbReference type="Proteomes" id="UP000626109">
    <property type="component" value="Unassembled WGS sequence"/>
</dbReference>
<name>A0A813LSM7_POLGL</name>
<gene>
    <name evidence="1" type="ORF">PGLA2088_LOCUS48454</name>
</gene>
<reference evidence="1" key="1">
    <citation type="submission" date="2021-02" db="EMBL/GenBank/DDBJ databases">
        <authorList>
            <person name="Dougan E. K."/>
            <person name="Rhodes N."/>
            <person name="Thang M."/>
            <person name="Chan C."/>
        </authorList>
    </citation>
    <scope>NUCLEOTIDE SEQUENCE</scope>
</reference>
<evidence type="ECO:0008006" key="3">
    <source>
        <dbReference type="Google" id="ProtNLM"/>
    </source>
</evidence>
<organism evidence="1 2">
    <name type="scientific">Polarella glacialis</name>
    <name type="common">Dinoflagellate</name>
    <dbReference type="NCBI Taxonomy" id="89957"/>
    <lineage>
        <taxon>Eukaryota</taxon>
        <taxon>Sar</taxon>
        <taxon>Alveolata</taxon>
        <taxon>Dinophyceae</taxon>
        <taxon>Suessiales</taxon>
        <taxon>Suessiaceae</taxon>
        <taxon>Polarella</taxon>
    </lineage>
</organism>
<sequence length="181" mass="19655">MLLRIACSLFSGSDANVGMQALVELAGDELAREVLLETCQMAEREDEPLAACNALIVLAELGPKVFRPQLVPRLLDLLQALPDRAADLAEVHAWGGEARSALLLGAVQHPGGKLLCEVLLQMVNRCDAKRRLRAVKILAGCLTMQGGESLLYTNDARVLVRHLVIPSSTLRPLPYRALKKS</sequence>
<dbReference type="EMBL" id="CAJNNW010036691">
    <property type="protein sequence ID" value="CAE8736748.1"/>
    <property type="molecule type" value="Genomic_DNA"/>
</dbReference>
<evidence type="ECO:0000313" key="1">
    <source>
        <dbReference type="EMBL" id="CAE8736748.1"/>
    </source>
</evidence>
<dbReference type="AlphaFoldDB" id="A0A813LSM7"/>
<protein>
    <recommendedName>
        <fullName evidence="3">AP-1 complex subunit gamma</fullName>
    </recommendedName>
</protein>
<accession>A0A813LSM7</accession>